<keyword evidence="6 13" id="KW-1133">Transmembrane helix</keyword>
<evidence type="ECO:0000256" key="6">
    <source>
        <dbReference type="ARBA" id="ARBA00022989"/>
    </source>
</evidence>
<accession>A0A174J828</accession>
<evidence type="ECO:0000256" key="8">
    <source>
        <dbReference type="ARBA" id="ARBA00023112"/>
    </source>
</evidence>
<dbReference type="EMBL" id="QRQO01000087">
    <property type="protein sequence ID" value="RHN05619.1"/>
    <property type="molecule type" value="Genomic_DNA"/>
</dbReference>
<feature type="domain" description="ABC transmembrane type-1" evidence="14">
    <location>
        <begin position="99"/>
        <end position="301"/>
    </location>
</feature>
<dbReference type="PANTHER" id="PTHR43163">
    <property type="entry name" value="DIPEPTIDE TRANSPORT SYSTEM PERMEASE PROTEIN DPPB-RELATED"/>
    <property type="match status" value="1"/>
</dbReference>
<keyword evidence="7" id="KW-0406">Ion transport</keyword>
<reference evidence="19 20" key="1">
    <citation type="submission" date="2015-09" db="EMBL/GenBank/DDBJ databases">
        <authorList>
            <consortium name="Pathogen Informatics"/>
        </authorList>
    </citation>
    <scope>NUCLEOTIDE SEQUENCE [LARGE SCALE GENOMIC DNA]</scope>
    <source>
        <strain evidence="16 20">2789STDY5834835</strain>
        <strain evidence="15 19">2789STDY5834966</strain>
    </source>
</reference>
<evidence type="ECO:0000313" key="15">
    <source>
        <dbReference type="EMBL" id="CUN21102.1"/>
    </source>
</evidence>
<evidence type="ECO:0000256" key="7">
    <source>
        <dbReference type="ARBA" id="ARBA00023065"/>
    </source>
</evidence>
<evidence type="ECO:0000313" key="21">
    <source>
        <dbReference type="Proteomes" id="UP000283700"/>
    </source>
</evidence>
<keyword evidence="9 13" id="KW-0472">Membrane</keyword>
<dbReference type="Proteomes" id="UP000095679">
    <property type="component" value="Unassembled WGS sequence"/>
</dbReference>
<dbReference type="PANTHER" id="PTHR43163:SF6">
    <property type="entry name" value="DIPEPTIDE TRANSPORT SYSTEM PERMEASE PROTEIN DPPB-RELATED"/>
    <property type="match status" value="1"/>
</dbReference>
<evidence type="ECO:0000256" key="5">
    <source>
        <dbReference type="ARBA" id="ARBA00022692"/>
    </source>
</evidence>
<comment type="subunit">
    <text evidence="11">The complex is composed of two ATP-binding proteins (NikD and NikE), two transmembrane proteins (NikB and NikC) and a solute-binding protein (NikA).</text>
</comment>
<keyword evidence="8" id="KW-0921">Nickel transport</keyword>
<keyword evidence="5 13" id="KW-0812">Transmembrane</keyword>
<dbReference type="Gene3D" id="1.10.3720.10">
    <property type="entry name" value="MetI-like"/>
    <property type="match status" value="1"/>
</dbReference>
<evidence type="ECO:0000313" key="17">
    <source>
        <dbReference type="EMBL" id="RHC66347.1"/>
    </source>
</evidence>
<dbReference type="RefSeq" id="WP_005346192.1">
    <property type="nucleotide sequence ID" value="NZ_BLYK01000057.1"/>
</dbReference>
<keyword evidence="2 13" id="KW-0813">Transport</keyword>
<feature type="transmembrane region" description="Helical" evidence="13">
    <location>
        <begin position="134"/>
        <end position="158"/>
    </location>
</feature>
<dbReference type="AlphaFoldDB" id="A0A174J828"/>
<protein>
    <recommendedName>
        <fullName evidence="12">Nickel import system permease protein NikB</fullName>
    </recommendedName>
</protein>
<feature type="transmembrane region" description="Helical" evidence="13">
    <location>
        <begin position="12"/>
        <end position="31"/>
    </location>
</feature>
<evidence type="ECO:0000256" key="1">
    <source>
        <dbReference type="ARBA" id="ARBA00004651"/>
    </source>
</evidence>
<gene>
    <name evidence="16" type="primary">nikB</name>
    <name evidence="17" type="ORF">DW833_04195</name>
    <name evidence="18" type="ORF">DWZ29_16535</name>
    <name evidence="16" type="ORF">ERS852450_02748</name>
    <name evidence="15" type="ORF">ERS852578_02922</name>
</gene>
<dbReference type="InterPro" id="IPR045621">
    <property type="entry name" value="BPD_transp_1_N"/>
</dbReference>
<evidence type="ECO:0000313" key="18">
    <source>
        <dbReference type="EMBL" id="RHN05619.1"/>
    </source>
</evidence>
<dbReference type="GO" id="GO:0015099">
    <property type="term" value="F:nickel cation transmembrane transporter activity"/>
    <property type="evidence" value="ECO:0007669"/>
    <property type="project" value="InterPro"/>
</dbReference>
<dbReference type="GeneID" id="75048738"/>
<evidence type="ECO:0000256" key="4">
    <source>
        <dbReference type="ARBA" id="ARBA00022596"/>
    </source>
</evidence>
<dbReference type="Proteomes" id="UP000283700">
    <property type="component" value="Unassembled WGS sequence"/>
</dbReference>
<dbReference type="CDD" id="cd06261">
    <property type="entry name" value="TM_PBP2"/>
    <property type="match status" value="1"/>
</dbReference>
<dbReference type="NCBIfam" id="NF045470">
    <property type="entry name" value="Opp2B"/>
    <property type="match status" value="1"/>
</dbReference>
<comment type="similarity">
    <text evidence="10">Belongs to the binding-protein-dependent transport system permease family. OppBC subfamily.</text>
</comment>
<dbReference type="InterPro" id="IPR000515">
    <property type="entry name" value="MetI-like"/>
</dbReference>
<evidence type="ECO:0000256" key="13">
    <source>
        <dbReference type="RuleBase" id="RU363032"/>
    </source>
</evidence>
<dbReference type="InterPro" id="IPR035906">
    <property type="entry name" value="MetI-like_sf"/>
</dbReference>
<dbReference type="PROSITE" id="PS50928">
    <property type="entry name" value="ABC_TM1"/>
    <property type="match status" value="1"/>
</dbReference>
<dbReference type="InterPro" id="IPR050045">
    <property type="entry name" value="Opp2B"/>
</dbReference>
<reference evidence="21 22" key="2">
    <citation type="submission" date="2018-08" db="EMBL/GenBank/DDBJ databases">
        <title>A genome reference for cultivated species of the human gut microbiota.</title>
        <authorList>
            <person name="Zou Y."/>
            <person name="Xue W."/>
            <person name="Luo G."/>
        </authorList>
    </citation>
    <scope>NUCLEOTIDE SEQUENCE [LARGE SCALE GENOMIC DNA]</scope>
    <source>
        <strain evidence="18 21">AF31-17AC</strain>
        <strain evidence="17 22">AM34-3LB</strain>
    </source>
</reference>
<evidence type="ECO:0000256" key="2">
    <source>
        <dbReference type="ARBA" id="ARBA00022448"/>
    </source>
</evidence>
<name>A0A174J828_9FIRM</name>
<dbReference type="EMBL" id="QSID01000004">
    <property type="protein sequence ID" value="RHC66347.1"/>
    <property type="molecule type" value="Genomic_DNA"/>
</dbReference>
<dbReference type="GO" id="GO:0005886">
    <property type="term" value="C:plasma membrane"/>
    <property type="evidence" value="ECO:0007669"/>
    <property type="project" value="UniProtKB-SubCell"/>
</dbReference>
<feature type="transmembrane region" description="Helical" evidence="13">
    <location>
        <begin position="105"/>
        <end position="127"/>
    </location>
</feature>
<dbReference type="OrthoDB" id="9806409at2"/>
<evidence type="ECO:0000256" key="9">
    <source>
        <dbReference type="ARBA" id="ARBA00023136"/>
    </source>
</evidence>
<dbReference type="Pfam" id="PF19300">
    <property type="entry name" value="BPD_transp_1_N"/>
    <property type="match status" value="1"/>
</dbReference>
<keyword evidence="4" id="KW-0533">Nickel</keyword>
<feature type="transmembrane region" description="Helical" evidence="13">
    <location>
        <begin position="282"/>
        <end position="304"/>
    </location>
</feature>
<keyword evidence="22" id="KW-1185">Reference proteome</keyword>
<evidence type="ECO:0000313" key="20">
    <source>
        <dbReference type="Proteomes" id="UP000095679"/>
    </source>
</evidence>
<keyword evidence="3" id="KW-1003">Cell membrane</keyword>
<evidence type="ECO:0000259" key="14">
    <source>
        <dbReference type="PROSITE" id="PS50928"/>
    </source>
</evidence>
<dbReference type="Pfam" id="PF00528">
    <property type="entry name" value="BPD_transp_1"/>
    <property type="match status" value="1"/>
</dbReference>
<feature type="transmembrane region" description="Helical" evidence="13">
    <location>
        <begin position="233"/>
        <end position="262"/>
    </location>
</feature>
<dbReference type="EMBL" id="CYYC01000064">
    <property type="protein sequence ID" value="CUN21102.1"/>
    <property type="molecule type" value="Genomic_DNA"/>
</dbReference>
<organism evidence="16 20">
    <name type="scientific">Anaerobutyricum hallii</name>
    <dbReference type="NCBI Taxonomy" id="39488"/>
    <lineage>
        <taxon>Bacteria</taxon>
        <taxon>Bacillati</taxon>
        <taxon>Bacillota</taxon>
        <taxon>Clostridia</taxon>
        <taxon>Lachnospirales</taxon>
        <taxon>Lachnospiraceae</taxon>
        <taxon>Anaerobutyricum</taxon>
    </lineage>
</organism>
<evidence type="ECO:0000256" key="10">
    <source>
        <dbReference type="ARBA" id="ARBA00024202"/>
    </source>
</evidence>
<dbReference type="EMBL" id="CYZL01000033">
    <property type="protein sequence ID" value="CUO95832.1"/>
    <property type="molecule type" value="Genomic_DNA"/>
</dbReference>
<evidence type="ECO:0000313" key="16">
    <source>
        <dbReference type="EMBL" id="CUO95832.1"/>
    </source>
</evidence>
<evidence type="ECO:0000313" key="22">
    <source>
        <dbReference type="Proteomes" id="UP000284621"/>
    </source>
</evidence>
<comment type="subcellular location">
    <subcellularLocation>
        <location evidence="1 13">Cell membrane</location>
        <topology evidence="1 13">Multi-pass membrane protein</topology>
    </subcellularLocation>
</comment>
<dbReference type="SUPFAM" id="SSF161098">
    <property type="entry name" value="MetI-like"/>
    <property type="match status" value="1"/>
</dbReference>
<evidence type="ECO:0000313" key="19">
    <source>
        <dbReference type="Proteomes" id="UP000095390"/>
    </source>
</evidence>
<dbReference type="Proteomes" id="UP000284621">
    <property type="component" value="Unassembled WGS sequence"/>
</dbReference>
<proteinExistence type="inferred from homology"/>
<evidence type="ECO:0000256" key="3">
    <source>
        <dbReference type="ARBA" id="ARBA00022475"/>
    </source>
</evidence>
<dbReference type="Proteomes" id="UP000095390">
    <property type="component" value="Unassembled WGS sequence"/>
</dbReference>
<evidence type="ECO:0000256" key="11">
    <source>
        <dbReference type="ARBA" id="ARBA00038669"/>
    </source>
</evidence>
<sequence>MSVKQLGRRLLQIVIVLIGISFFTFILTYLAPGDPVRTRYAASGMVPTEKELQEERERLGLNDPVLVQYGRWLGKVLHGDFGTSYSNGKPVAELLSVRLLPTLKLAFSALILMLLVAVPLGMLSAVYKNTWVDYLVRGVTFLGVSIPNFWVGLILLYVVALKFSLLPVISTGDGFEKIILPAITLAFAMAGKYTRQVRTAVLEELNKDYVTGARARGMSEQEILWKQVFPNALLPLITLLGLSLGNLLGGTAVVEVIFTYPGLGNLAVQAITAYDYSLIQGYVLWVALIYMVINLLVDMSYTFVDPRIRRNERG</sequence>
<evidence type="ECO:0000256" key="12">
    <source>
        <dbReference type="ARBA" id="ARBA00044774"/>
    </source>
</evidence>